<sequence length="252" mass="29056">MTDELKSQGLLRSLDPHRLIDQQQKDNVAGFFLVLALYYNDLKSLLYHYNRTNEDFEGTSSEDISIQAGEFGGIRAHLLRLMASTVFEFLEFLKTNRSVLGTAEFRLVYESLNRNLKEQWNLIVQIASKGSSDVKSDFSSALMLVRNNLGFHYNQSSKALTQAFIDHFFKDQKNISNEKAYFSDGTKMKDVRFFYSDAAAQRAVISQAQKKLVSADEYYEKLMALIKMTNFTIMQLLKRYLKQRPPYDSLNG</sequence>
<accession>A0A1F5EUS9</accession>
<proteinExistence type="predicted"/>
<dbReference type="AlphaFoldDB" id="A0A1F5EUS9"/>
<evidence type="ECO:0000313" key="1">
    <source>
        <dbReference type="EMBL" id="OGD71158.1"/>
    </source>
</evidence>
<dbReference type="EMBL" id="MFAH01000033">
    <property type="protein sequence ID" value="OGD71158.1"/>
    <property type="molecule type" value="Genomic_DNA"/>
</dbReference>
<reference evidence="1 2" key="1">
    <citation type="journal article" date="2016" name="Nat. Commun.">
        <title>Thousands of microbial genomes shed light on interconnected biogeochemical processes in an aquifer system.</title>
        <authorList>
            <person name="Anantharaman K."/>
            <person name="Brown C.T."/>
            <person name="Hug L.A."/>
            <person name="Sharon I."/>
            <person name="Castelle C.J."/>
            <person name="Probst A.J."/>
            <person name="Thomas B.C."/>
            <person name="Singh A."/>
            <person name="Wilkins M.J."/>
            <person name="Karaoz U."/>
            <person name="Brodie E.L."/>
            <person name="Williams K.H."/>
            <person name="Hubbard S.S."/>
            <person name="Banfield J.F."/>
        </authorList>
    </citation>
    <scope>NUCLEOTIDE SEQUENCE [LARGE SCALE GENOMIC DNA]</scope>
</reference>
<evidence type="ECO:0000313" key="2">
    <source>
        <dbReference type="Proteomes" id="UP000177390"/>
    </source>
</evidence>
<organism evidence="1 2">
    <name type="scientific">Candidatus Collierbacteria bacterium RIFCSPHIGHO2_02_FULL_49_10</name>
    <dbReference type="NCBI Taxonomy" id="1817723"/>
    <lineage>
        <taxon>Bacteria</taxon>
        <taxon>Candidatus Collieribacteriota</taxon>
    </lineage>
</organism>
<name>A0A1F5EUS9_9BACT</name>
<comment type="caution">
    <text evidence="1">The sequence shown here is derived from an EMBL/GenBank/DDBJ whole genome shotgun (WGS) entry which is preliminary data.</text>
</comment>
<protein>
    <submittedName>
        <fullName evidence="1">Uncharacterized protein</fullName>
    </submittedName>
</protein>
<gene>
    <name evidence="1" type="ORF">A3D09_01400</name>
</gene>
<dbReference type="Proteomes" id="UP000177390">
    <property type="component" value="Unassembled WGS sequence"/>
</dbReference>